<dbReference type="Proteomes" id="UP000683925">
    <property type="component" value="Unassembled WGS sequence"/>
</dbReference>
<dbReference type="AlphaFoldDB" id="A0A8S1UPS2"/>
<keyword evidence="2" id="KW-1185">Reference proteome</keyword>
<name>A0A8S1UPS2_PAROT</name>
<organism evidence="1 2">
    <name type="scientific">Paramecium octaurelia</name>
    <dbReference type="NCBI Taxonomy" id="43137"/>
    <lineage>
        <taxon>Eukaryota</taxon>
        <taxon>Sar</taxon>
        <taxon>Alveolata</taxon>
        <taxon>Ciliophora</taxon>
        <taxon>Intramacronucleata</taxon>
        <taxon>Oligohymenophorea</taxon>
        <taxon>Peniculida</taxon>
        <taxon>Parameciidae</taxon>
        <taxon>Paramecium</taxon>
    </lineage>
</organism>
<gene>
    <name evidence="1" type="ORF">POCTA_138.1.T0480285</name>
</gene>
<reference evidence="1" key="1">
    <citation type="submission" date="2021-01" db="EMBL/GenBank/DDBJ databases">
        <authorList>
            <consortium name="Genoscope - CEA"/>
            <person name="William W."/>
        </authorList>
    </citation>
    <scope>NUCLEOTIDE SEQUENCE</scope>
</reference>
<sequence>MYQTQRIDKHHNSSNIQLSNYQDPLLSGEIILNKTN</sequence>
<evidence type="ECO:0000313" key="1">
    <source>
        <dbReference type="EMBL" id="CAD8166675.1"/>
    </source>
</evidence>
<proteinExistence type="predicted"/>
<comment type="caution">
    <text evidence="1">The sequence shown here is derived from an EMBL/GenBank/DDBJ whole genome shotgun (WGS) entry which is preliminary data.</text>
</comment>
<protein>
    <submittedName>
        <fullName evidence="1">Uncharacterized protein</fullName>
    </submittedName>
</protein>
<accession>A0A8S1UPS2</accession>
<dbReference type="EMBL" id="CAJJDP010000048">
    <property type="protein sequence ID" value="CAD8166675.1"/>
    <property type="molecule type" value="Genomic_DNA"/>
</dbReference>
<evidence type="ECO:0000313" key="2">
    <source>
        <dbReference type="Proteomes" id="UP000683925"/>
    </source>
</evidence>